<gene>
    <name evidence="2" type="ORF">NNL39_02505</name>
</gene>
<protein>
    <submittedName>
        <fullName evidence="2">dTDP-4-dehydrorhamnose 3,5-epimerase family protein</fullName>
    </submittedName>
</protein>
<evidence type="ECO:0000313" key="3">
    <source>
        <dbReference type="Proteomes" id="UP001060039"/>
    </source>
</evidence>
<sequence length="179" mass="20533">MTDPSLTAGTRDTQTVTKDGAPITRTIEGVRIRSTPHHVDHRGSVFEIYEDLNDYWDEPIIYAYQFSVRPGQVKGWGLHERKRDRYTIISGEVILFLYDSRADSPTHGQSMRLVLSDRGVRQVTIPQFVWHLSVNVSSLEAYLINFPTEAYHHESPDRLLLPWDAPEIPVDVRAHLPIT</sequence>
<dbReference type="InterPro" id="IPR000888">
    <property type="entry name" value="RmlC-like"/>
</dbReference>
<dbReference type="Pfam" id="PF00908">
    <property type="entry name" value="dTDP_sugar_isom"/>
    <property type="match status" value="1"/>
</dbReference>
<name>A0ABY5FXM0_9MICO</name>
<evidence type="ECO:0000256" key="1">
    <source>
        <dbReference type="ARBA" id="ARBA00010154"/>
    </source>
</evidence>
<accession>A0ABY5FXM0</accession>
<dbReference type="Proteomes" id="UP001060039">
    <property type="component" value="Chromosome"/>
</dbReference>
<evidence type="ECO:0000313" key="2">
    <source>
        <dbReference type="EMBL" id="UTT62998.1"/>
    </source>
</evidence>
<reference evidence="2" key="1">
    <citation type="submission" date="2022-07" db="EMBL/GenBank/DDBJ databases">
        <title>Taxonomic analysis of Microcella humidisoli nov. sp., isolated from riverside soil.</title>
        <authorList>
            <person name="Molina K.M."/>
            <person name="Kim S.B."/>
        </authorList>
    </citation>
    <scope>NUCLEOTIDE SEQUENCE</scope>
    <source>
        <strain evidence="2">MMS21-STM10</strain>
    </source>
</reference>
<dbReference type="RefSeq" id="WP_255160131.1">
    <property type="nucleotide sequence ID" value="NZ_CP101497.1"/>
</dbReference>
<dbReference type="PANTHER" id="PTHR21047">
    <property type="entry name" value="DTDP-6-DEOXY-D-GLUCOSE-3,5 EPIMERASE"/>
    <property type="match status" value="1"/>
</dbReference>
<dbReference type="Gene3D" id="2.60.120.10">
    <property type="entry name" value="Jelly Rolls"/>
    <property type="match status" value="1"/>
</dbReference>
<keyword evidence="3" id="KW-1185">Reference proteome</keyword>
<dbReference type="SUPFAM" id="SSF51182">
    <property type="entry name" value="RmlC-like cupins"/>
    <property type="match status" value="1"/>
</dbReference>
<organism evidence="2 3">
    <name type="scientific">Microcella humidisoli</name>
    <dbReference type="NCBI Taxonomy" id="2963406"/>
    <lineage>
        <taxon>Bacteria</taxon>
        <taxon>Bacillati</taxon>
        <taxon>Actinomycetota</taxon>
        <taxon>Actinomycetes</taxon>
        <taxon>Micrococcales</taxon>
        <taxon>Microbacteriaceae</taxon>
        <taxon>Microcella</taxon>
    </lineage>
</organism>
<dbReference type="EMBL" id="CP101497">
    <property type="protein sequence ID" value="UTT62998.1"/>
    <property type="molecule type" value="Genomic_DNA"/>
</dbReference>
<dbReference type="InterPro" id="IPR011051">
    <property type="entry name" value="RmlC_Cupin_sf"/>
</dbReference>
<dbReference type="PANTHER" id="PTHR21047:SF2">
    <property type="entry name" value="THYMIDINE DIPHOSPHO-4-KETO-RHAMNOSE 3,5-EPIMERASE"/>
    <property type="match status" value="1"/>
</dbReference>
<dbReference type="InterPro" id="IPR014710">
    <property type="entry name" value="RmlC-like_jellyroll"/>
</dbReference>
<proteinExistence type="inferred from homology"/>
<comment type="similarity">
    <text evidence="1">Belongs to the dTDP-4-dehydrorhamnose 3,5-epimerase family.</text>
</comment>